<reference evidence="2" key="1">
    <citation type="submission" date="2022-11" db="UniProtKB">
        <authorList>
            <consortium name="WormBaseParasite"/>
        </authorList>
    </citation>
    <scope>IDENTIFICATION</scope>
</reference>
<evidence type="ECO:0000313" key="2">
    <source>
        <dbReference type="WBParaSite" id="ACRNAN_scaffold2601.g31039.t1"/>
    </source>
</evidence>
<keyword evidence="1" id="KW-1185">Reference proteome</keyword>
<proteinExistence type="predicted"/>
<evidence type="ECO:0000313" key="1">
    <source>
        <dbReference type="Proteomes" id="UP000887540"/>
    </source>
</evidence>
<dbReference type="WBParaSite" id="ACRNAN_scaffold2601.g31039.t1">
    <property type="protein sequence ID" value="ACRNAN_scaffold2601.g31039.t1"/>
    <property type="gene ID" value="ACRNAN_scaffold2601.g31039"/>
</dbReference>
<protein>
    <submittedName>
        <fullName evidence="2">Uncharacterized protein</fullName>
    </submittedName>
</protein>
<dbReference type="Proteomes" id="UP000887540">
    <property type="component" value="Unplaced"/>
</dbReference>
<organism evidence="1 2">
    <name type="scientific">Acrobeloides nanus</name>
    <dbReference type="NCBI Taxonomy" id="290746"/>
    <lineage>
        <taxon>Eukaryota</taxon>
        <taxon>Metazoa</taxon>
        <taxon>Ecdysozoa</taxon>
        <taxon>Nematoda</taxon>
        <taxon>Chromadorea</taxon>
        <taxon>Rhabditida</taxon>
        <taxon>Tylenchina</taxon>
        <taxon>Cephalobomorpha</taxon>
        <taxon>Cephaloboidea</taxon>
        <taxon>Cephalobidae</taxon>
        <taxon>Acrobeloides</taxon>
    </lineage>
</organism>
<name>A0A914DIZ4_9BILA</name>
<sequence length="73" mass="8364">MSSLSSYCVRRHRTKFRRTRTIACGHFVCRTSVFYTRTIACAVACDRAIVCADPNIDTTTLIMITPYYCLDFV</sequence>
<dbReference type="AlphaFoldDB" id="A0A914DIZ4"/>
<accession>A0A914DIZ4</accession>